<feature type="signal peptide" evidence="1">
    <location>
        <begin position="1"/>
        <end position="22"/>
    </location>
</feature>
<evidence type="ECO:0000256" key="1">
    <source>
        <dbReference type="SAM" id="SignalP"/>
    </source>
</evidence>
<evidence type="ECO:0000313" key="2">
    <source>
        <dbReference type="EMBL" id="BBO83085.1"/>
    </source>
</evidence>
<dbReference type="RefSeq" id="WP_155323376.1">
    <property type="nucleotide sequence ID" value="NZ_AP021876.1"/>
</dbReference>
<dbReference type="KEGG" id="dov:DSCO28_36510"/>
<dbReference type="PROSITE" id="PS51257">
    <property type="entry name" value="PROKAR_LIPOPROTEIN"/>
    <property type="match status" value="1"/>
</dbReference>
<dbReference type="AlphaFoldDB" id="A0A5K7ZS95"/>
<organism evidence="2 3">
    <name type="scientific">Desulfosarcina ovata subsp. sediminis</name>
    <dbReference type="NCBI Taxonomy" id="885957"/>
    <lineage>
        <taxon>Bacteria</taxon>
        <taxon>Pseudomonadati</taxon>
        <taxon>Thermodesulfobacteriota</taxon>
        <taxon>Desulfobacteria</taxon>
        <taxon>Desulfobacterales</taxon>
        <taxon>Desulfosarcinaceae</taxon>
        <taxon>Desulfosarcina</taxon>
    </lineage>
</organism>
<proteinExistence type="predicted"/>
<feature type="chain" id="PRO_5024308309" description="Lipoprotein" evidence="1">
    <location>
        <begin position="23"/>
        <end position="188"/>
    </location>
</feature>
<reference evidence="2 3" key="1">
    <citation type="submission" date="2019-11" db="EMBL/GenBank/DDBJ databases">
        <title>Comparative genomics of hydrocarbon-degrading Desulfosarcina strains.</title>
        <authorList>
            <person name="Watanabe M."/>
            <person name="Kojima H."/>
            <person name="Fukui M."/>
        </authorList>
    </citation>
    <scope>NUCLEOTIDE SEQUENCE [LARGE SCALE GENOMIC DNA]</scope>
    <source>
        <strain evidence="2 3">28bB2T</strain>
    </source>
</reference>
<dbReference type="Proteomes" id="UP000425960">
    <property type="component" value="Chromosome"/>
</dbReference>
<evidence type="ECO:0008006" key="4">
    <source>
        <dbReference type="Google" id="ProtNLM"/>
    </source>
</evidence>
<sequence>MKKSIQLFVTLSFILFLMTACATAPVGKNKLEQIQPALTSIDQIDSFNPELACKQGLEVINNNPYEQDSFEAVFAKIVEQCKNSSAPENADIIWEHFIVPLKQNGKVPPDLAKNLWNYYFSRQFVSLPENSPISQQCYALADIKKNIEREYQLKKAGFEICRQGNPDTHFLNAMYVYNTMWAACKGVD</sequence>
<keyword evidence="1" id="KW-0732">Signal</keyword>
<accession>A0A5K7ZS95</accession>
<gene>
    <name evidence="2" type="ORF">DSCO28_36510</name>
</gene>
<protein>
    <recommendedName>
        <fullName evidence="4">Lipoprotein</fullName>
    </recommendedName>
</protein>
<evidence type="ECO:0000313" key="3">
    <source>
        <dbReference type="Proteomes" id="UP000425960"/>
    </source>
</evidence>
<dbReference type="EMBL" id="AP021876">
    <property type="protein sequence ID" value="BBO83085.1"/>
    <property type="molecule type" value="Genomic_DNA"/>
</dbReference>
<name>A0A5K7ZS95_9BACT</name>